<dbReference type="AlphaFoldDB" id="A0A4R1B338"/>
<organism evidence="7 8">
    <name type="scientific">Parasulfuritortus cantonensis</name>
    <dbReference type="NCBI Taxonomy" id="2528202"/>
    <lineage>
        <taxon>Bacteria</taxon>
        <taxon>Pseudomonadati</taxon>
        <taxon>Pseudomonadota</taxon>
        <taxon>Betaproteobacteria</taxon>
        <taxon>Nitrosomonadales</taxon>
        <taxon>Thiobacillaceae</taxon>
        <taxon>Parasulfuritortus</taxon>
    </lineage>
</organism>
<dbReference type="InterPro" id="IPR036390">
    <property type="entry name" value="WH_DNA-bd_sf"/>
</dbReference>
<keyword evidence="8" id="KW-1185">Reference proteome</keyword>
<accession>A0A4R1B338</accession>
<protein>
    <submittedName>
        <fullName evidence="7">Transcriptional activator NhaR</fullName>
    </submittedName>
</protein>
<gene>
    <name evidence="7" type="primary">nhaR</name>
    <name evidence="7" type="ORF">EZJ19_13050</name>
</gene>
<proteinExistence type="inferred from homology"/>
<dbReference type="PANTHER" id="PTHR30293:SF2">
    <property type="entry name" value="TRANSCRIPTIONAL ACTIVATOR PROTEIN NHAR"/>
    <property type="match status" value="1"/>
</dbReference>
<dbReference type="GO" id="GO:0003677">
    <property type="term" value="F:DNA binding"/>
    <property type="evidence" value="ECO:0007669"/>
    <property type="project" value="UniProtKB-KW"/>
</dbReference>
<sequence length="300" mass="32416">MLNYKQLHYFWQVAKAGGVARAAERLHLTPQTLSGQIALLEENLGEALFRRVGRRLELTEAGQLALAYADDIFRTGGELEEVLRGGRGGRPLQFRVGIADVLPKSVAYRLLAPAMALPDPIRLVGKEDKLERLLGELAMHRLDLVLADSPMPEQAEVKGYSHKLGECGVAFLAAPALAARLVGGFPACLAEAPLLVPGEGTALRGQLMRWLAAQQLHPRVVGEFDDAALMNAFGQGGSGVFPAPALVADEIRRQYGVELLGRTDALAERFYAITVARRVSHPAVLAILENASRDRFGSAN</sequence>
<evidence type="ECO:0000256" key="1">
    <source>
        <dbReference type="ARBA" id="ARBA00009437"/>
    </source>
</evidence>
<evidence type="ECO:0000313" key="8">
    <source>
        <dbReference type="Proteomes" id="UP000295443"/>
    </source>
</evidence>
<dbReference type="GO" id="GO:0003700">
    <property type="term" value="F:DNA-binding transcription factor activity"/>
    <property type="evidence" value="ECO:0007669"/>
    <property type="project" value="InterPro"/>
</dbReference>
<keyword evidence="2" id="KW-0805">Transcription regulation</keyword>
<name>A0A4R1B338_9PROT</name>
<keyword evidence="4" id="KW-0010">Activator</keyword>
<dbReference type="GO" id="GO:2000142">
    <property type="term" value="P:regulation of DNA-templated transcription initiation"/>
    <property type="evidence" value="ECO:0007669"/>
    <property type="project" value="TreeGrafter"/>
</dbReference>
<evidence type="ECO:0000259" key="6">
    <source>
        <dbReference type="PROSITE" id="PS50931"/>
    </source>
</evidence>
<dbReference type="InterPro" id="IPR000847">
    <property type="entry name" value="LysR_HTH_N"/>
</dbReference>
<reference evidence="7 8" key="1">
    <citation type="submission" date="2019-03" db="EMBL/GenBank/DDBJ databases">
        <title>Genome sequence of Thiobacillaceae bacterium LSR1, a sulfur-oxidizing bacterium isolated from freshwater sediment.</title>
        <authorList>
            <person name="Li S."/>
        </authorList>
    </citation>
    <scope>NUCLEOTIDE SEQUENCE [LARGE SCALE GENOMIC DNA]</scope>
    <source>
        <strain evidence="7 8">LSR1</strain>
    </source>
</reference>
<dbReference type="Gene3D" id="1.10.10.10">
    <property type="entry name" value="Winged helix-like DNA-binding domain superfamily/Winged helix DNA-binding domain"/>
    <property type="match status" value="1"/>
</dbReference>
<evidence type="ECO:0000256" key="2">
    <source>
        <dbReference type="ARBA" id="ARBA00023015"/>
    </source>
</evidence>
<dbReference type="PRINTS" id="PR00039">
    <property type="entry name" value="HTHLYSR"/>
</dbReference>
<evidence type="ECO:0000256" key="4">
    <source>
        <dbReference type="ARBA" id="ARBA00023159"/>
    </source>
</evidence>
<dbReference type="RefSeq" id="WP_131448270.1">
    <property type="nucleotide sequence ID" value="NZ_SJZB01000045.1"/>
</dbReference>
<dbReference type="Pfam" id="PF00126">
    <property type="entry name" value="HTH_1"/>
    <property type="match status" value="1"/>
</dbReference>
<dbReference type="Pfam" id="PF03466">
    <property type="entry name" value="LysR_substrate"/>
    <property type="match status" value="1"/>
</dbReference>
<evidence type="ECO:0000256" key="3">
    <source>
        <dbReference type="ARBA" id="ARBA00023125"/>
    </source>
</evidence>
<dbReference type="InterPro" id="IPR005119">
    <property type="entry name" value="LysR_subst-bd"/>
</dbReference>
<comment type="similarity">
    <text evidence="1">Belongs to the LysR transcriptional regulatory family.</text>
</comment>
<dbReference type="Proteomes" id="UP000295443">
    <property type="component" value="Unassembled WGS sequence"/>
</dbReference>
<dbReference type="SUPFAM" id="SSF53850">
    <property type="entry name" value="Periplasmic binding protein-like II"/>
    <property type="match status" value="1"/>
</dbReference>
<keyword evidence="3" id="KW-0238">DNA-binding</keyword>
<dbReference type="SUPFAM" id="SSF46785">
    <property type="entry name" value="Winged helix' DNA-binding domain"/>
    <property type="match status" value="1"/>
</dbReference>
<feature type="domain" description="HTH lysR-type" evidence="6">
    <location>
        <begin position="2"/>
        <end position="59"/>
    </location>
</feature>
<dbReference type="FunFam" id="1.10.10.10:FF:000001">
    <property type="entry name" value="LysR family transcriptional regulator"/>
    <property type="match status" value="1"/>
</dbReference>
<dbReference type="EMBL" id="SJZB01000045">
    <property type="protein sequence ID" value="TCJ12261.1"/>
    <property type="molecule type" value="Genomic_DNA"/>
</dbReference>
<keyword evidence="5" id="KW-0804">Transcription</keyword>
<evidence type="ECO:0000313" key="7">
    <source>
        <dbReference type="EMBL" id="TCJ12261.1"/>
    </source>
</evidence>
<dbReference type="PANTHER" id="PTHR30293">
    <property type="entry name" value="TRANSCRIPTIONAL REGULATORY PROTEIN NAC-RELATED"/>
    <property type="match status" value="1"/>
</dbReference>
<dbReference type="NCBIfam" id="NF008284">
    <property type="entry name" value="PRK11062.1"/>
    <property type="match status" value="1"/>
</dbReference>
<dbReference type="Gene3D" id="3.40.190.290">
    <property type="match status" value="1"/>
</dbReference>
<dbReference type="InterPro" id="IPR036388">
    <property type="entry name" value="WH-like_DNA-bd_sf"/>
</dbReference>
<evidence type="ECO:0000256" key="5">
    <source>
        <dbReference type="ARBA" id="ARBA00023163"/>
    </source>
</evidence>
<dbReference type="PROSITE" id="PS50931">
    <property type="entry name" value="HTH_LYSR"/>
    <property type="match status" value="1"/>
</dbReference>
<comment type="caution">
    <text evidence="7">The sequence shown here is derived from an EMBL/GenBank/DDBJ whole genome shotgun (WGS) entry which is preliminary data.</text>
</comment>
<dbReference type="OrthoDB" id="464481at2"/>